<evidence type="ECO:0000313" key="1">
    <source>
        <dbReference type="EMBL" id="KXA96845.1"/>
    </source>
</evidence>
<comment type="caution">
    <text evidence="1">The sequence shown here is derived from an EMBL/GenBank/DDBJ whole genome shotgun (WGS) entry which is preliminary data.</text>
</comment>
<protein>
    <submittedName>
        <fullName evidence="1">Uncharacterized protein</fullName>
    </submittedName>
</protein>
<sequence length="105" mass="11925">MKDKGDESFSVRAKAHGDLVVTEECPLCGQVHKWIWPKHPELGEKGTKKCGGKEIVVKLIPESEYKKPEEYKIGEVEKLLLKKSREGDIKAKKALKRINRLNGEN</sequence>
<proteinExistence type="predicted"/>
<gene>
    <name evidence="1" type="ORF">AKJ37_04265</name>
</gene>
<accession>A0A133URJ2</accession>
<evidence type="ECO:0000313" key="2">
    <source>
        <dbReference type="Proteomes" id="UP000070463"/>
    </source>
</evidence>
<name>A0A133URJ2_9EURY</name>
<dbReference type="EMBL" id="LHXR01000057">
    <property type="protein sequence ID" value="KXA96845.1"/>
    <property type="molecule type" value="Genomic_DNA"/>
</dbReference>
<keyword evidence="2" id="KW-1185">Reference proteome</keyword>
<reference evidence="1 2" key="1">
    <citation type="journal article" date="2016" name="Sci. Rep.">
        <title>Metabolic traits of an uncultured archaeal lineage -MSBL1- from brine pools of the Red Sea.</title>
        <authorList>
            <person name="Mwirichia R."/>
            <person name="Alam I."/>
            <person name="Rashid M."/>
            <person name="Vinu M."/>
            <person name="Ba-Alawi W."/>
            <person name="Anthony Kamau A."/>
            <person name="Kamanda Ngugi D."/>
            <person name="Goker M."/>
            <person name="Klenk H.P."/>
            <person name="Bajic V."/>
            <person name="Stingl U."/>
        </authorList>
    </citation>
    <scope>NUCLEOTIDE SEQUENCE [LARGE SCALE GENOMIC DNA]</scope>
    <source>
        <strain evidence="1">SCGC-AAA259I09</strain>
    </source>
</reference>
<dbReference type="AlphaFoldDB" id="A0A133URJ2"/>
<organism evidence="1 2">
    <name type="scientific">candidate division MSBL1 archaeon SCGC-AAA259I09</name>
    <dbReference type="NCBI Taxonomy" id="1698267"/>
    <lineage>
        <taxon>Archaea</taxon>
        <taxon>Methanobacteriati</taxon>
        <taxon>Methanobacteriota</taxon>
        <taxon>candidate division MSBL1</taxon>
    </lineage>
</organism>
<dbReference type="Proteomes" id="UP000070463">
    <property type="component" value="Unassembled WGS sequence"/>
</dbReference>